<keyword evidence="2" id="KW-1185">Reference proteome</keyword>
<dbReference type="EMBL" id="LSRX01000008">
    <property type="protein sequence ID" value="OLQ14953.1"/>
    <property type="molecule type" value="Genomic_DNA"/>
</dbReference>
<sequence>VFPEEEDVKQIFFDDNVHHRDPRNNPRLTAANRVD</sequence>
<accession>A0A1Q9F5J7</accession>
<gene>
    <name evidence="1" type="ORF">AK812_SmicGene785</name>
</gene>
<evidence type="ECO:0000313" key="2">
    <source>
        <dbReference type="Proteomes" id="UP000186817"/>
    </source>
</evidence>
<proteinExistence type="predicted"/>
<dbReference type="Proteomes" id="UP000186817">
    <property type="component" value="Unassembled WGS sequence"/>
</dbReference>
<feature type="non-terminal residue" evidence="1">
    <location>
        <position position="1"/>
    </location>
</feature>
<protein>
    <submittedName>
        <fullName evidence="1">Uncharacterized protein</fullName>
    </submittedName>
</protein>
<reference evidence="1 2" key="1">
    <citation type="submission" date="2016-02" db="EMBL/GenBank/DDBJ databases">
        <title>Genome analysis of coral dinoflagellate symbionts highlights evolutionary adaptations to a symbiotic lifestyle.</title>
        <authorList>
            <person name="Aranda M."/>
            <person name="Li Y."/>
            <person name="Liew Y.J."/>
            <person name="Baumgarten S."/>
            <person name="Simakov O."/>
            <person name="Wilson M."/>
            <person name="Piel J."/>
            <person name="Ashoor H."/>
            <person name="Bougouffa S."/>
            <person name="Bajic V.B."/>
            <person name="Ryu T."/>
            <person name="Ravasi T."/>
            <person name="Bayer T."/>
            <person name="Micklem G."/>
            <person name="Kim H."/>
            <person name="Bhak J."/>
            <person name="Lajeunesse T.C."/>
            <person name="Voolstra C.R."/>
        </authorList>
    </citation>
    <scope>NUCLEOTIDE SEQUENCE [LARGE SCALE GENOMIC DNA]</scope>
    <source>
        <strain evidence="1 2">CCMP2467</strain>
    </source>
</reference>
<evidence type="ECO:0000313" key="1">
    <source>
        <dbReference type="EMBL" id="OLQ14953.1"/>
    </source>
</evidence>
<comment type="caution">
    <text evidence="1">The sequence shown here is derived from an EMBL/GenBank/DDBJ whole genome shotgun (WGS) entry which is preliminary data.</text>
</comment>
<dbReference type="AlphaFoldDB" id="A0A1Q9F5J7"/>
<name>A0A1Q9F5J7_SYMMI</name>
<organism evidence="1 2">
    <name type="scientific">Symbiodinium microadriaticum</name>
    <name type="common">Dinoflagellate</name>
    <name type="synonym">Zooxanthella microadriatica</name>
    <dbReference type="NCBI Taxonomy" id="2951"/>
    <lineage>
        <taxon>Eukaryota</taxon>
        <taxon>Sar</taxon>
        <taxon>Alveolata</taxon>
        <taxon>Dinophyceae</taxon>
        <taxon>Suessiales</taxon>
        <taxon>Symbiodiniaceae</taxon>
        <taxon>Symbiodinium</taxon>
    </lineage>
</organism>